<dbReference type="SUPFAM" id="SSF89392">
    <property type="entry name" value="Prokaryotic lipoproteins and lipoprotein localization factors"/>
    <property type="match status" value="1"/>
</dbReference>
<gene>
    <name evidence="6" type="ORF">EM595_1383</name>
</gene>
<evidence type="ECO:0000256" key="2">
    <source>
        <dbReference type="ARBA" id="ARBA00022448"/>
    </source>
</evidence>
<dbReference type="AlphaFoldDB" id="A0A0U5GKF8"/>
<proteinExistence type="predicted"/>
<keyword evidence="2" id="KW-0813">Transport</keyword>
<organism evidence="6 7">
    <name type="scientific">Duffyella gerundensis</name>
    <dbReference type="NCBI Taxonomy" id="1619313"/>
    <lineage>
        <taxon>Bacteria</taxon>
        <taxon>Pseudomonadati</taxon>
        <taxon>Pseudomonadota</taxon>
        <taxon>Gammaproteobacteria</taxon>
        <taxon>Enterobacterales</taxon>
        <taxon>Erwiniaceae</taxon>
        <taxon>Duffyella</taxon>
    </lineage>
</organism>
<feature type="signal peptide" evidence="5">
    <location>
        <begin position="1"/>
        <end position="18"/>
    </location>
</feature>
<sequence length="202" mass="23171">MKKGLFLLLWCWAAATQAVTLDDLQQRFASQPVVRADFTQQRQIDGMAQPLRSSGRMVIAREKGLWWRQDAPFAMTLLLDDRRMVQEMAGQPAQVVTAANNPQMFQFNHLLRALFQADRRVLEENFRLDFHDGGQGNWRLVLTPKAAPLDKLFNTITLTGERFLNTIDLDDKQGDKTHIVLSHQRSEPAVLSDAEQRDFDVH</sequence>
<evidence type="ECO:0000256" key="1">
    <source>
        <dbReference type="ARBA" id="ARBA00011245"/>
    </source>
</evidence>
<dbReference type="STRING" id="1619313.EM595_1383"/>
<dbReference type="Proteomes" id="UP000059419">
    <property type="component" value="Chromosome 1"/>
</dbReference>
<evidence type="ECO:0000313" key="7">
    <source>
        <dbReference type="Proteomes" id="UP000059419"/>
    </source>
</evidence>
<dbReference type="InterPro" id="IPR029046">
    <property type="entry name" value="LolA/LolB/LppX"/>
</dbReference>
<name>A0A0U5GKF8_9GAMM</name>
<dbReference type="PATRIC" id="fig|1619313.3.peg.1433"/>
<dbReference type="Gene3D" id="2.50.20.10">
    <property type="entry name" value="Lipoprotein localisation LolA/LolB/LppX"/>
    <property type="match status" value="1"/>
</dbReference>
<dbReference type="GO" id="GO:0015031">
    <property type="term" value="P:protein transport"/>
    <property type="evidence" value="ECO:0007669"/>
    <property type="project" value="UniProtKB-KW"/>
</dbReference>
<protein>
    <submittedName>
        <fullName evidence="6">Membrane protein</fullName>
    </submittedName>
</protein>
<evidence type="ECO:0000256" key="5">
    <source>
        <dbReference type="SAM" id="SignalP"/>
    </source>
</evidence>
<evidence type="ECO:0000256" key="3">
    <source>
        <dbReference type="ARBA" id="ARBA00022729"/>
    </source>
</evidence>
<feature type="chain" id="PRO_5006857970" evidence="5">
    <location>
        <begin position="19"/>
        <end position="202"/>
    </location>
</feature>
<dbReference type="KEGG" id="ege:EM595_1383"/>
<dbReference type="OrthoDB" id="5700849at2"/>
<evidence type="ECO:0000313" key="6">
    <source>
        <dbReference type="EMBL" id="CUU23617.1"/>
    </source>
</evidence>
<reference evidence="7" key="1">
    <citation type="submission" date="2015-11" db="EMBL/GenBank/DDBJ databases">
        <authorList>
            <person name="Blom J."/>
        </authorList>
    </citation>
    <scope>NUCLEOTIDE SEQUENCE [LARGE SCALE GENOMIC DNA]</scope>
</reference>
<comment type="subunit">
    <text evidence="1">Monomer.</text>
</comment>
<accession>A0A0U5GKF8</accession>
<keyword evidence="4" id="KW-0653">Protein transport</keyword>
<dbReference type="InterPro" id="IPR004564">
    <property type="entry name" value="OM_lipoprot_carrier_LolA-like"/>
</dbReference>
<dbReference type="Pfam" id="PF19574">
    <property type="entry name" value="LolA_3"/>
    <property type="match status" value="1"/>
</dbReference>
<dbReference type="EMBL" id="LN907827">
    <property type="protein sequence ID" value="CUU23617.1"/>
    <property type="molecule type" value="Genomic_DNA"/>
</dbReference>
<dbReference type="CDD" id="cd16325">
    <property type="entry name" value="LolA"/>
    <property type="match status" value="1"/>
</dbReference>
<keyword evidence="3 5" id="KW-0732">Signal</keyword>
<keyword evidence="7" id="KW-1185">Reference proteome</keyword>
<evidence type="ECO:0000256" key="4">
    <source>
        <dbReference type="ARBA" id="ARBA00022927"/>
    </source>
</evidence>
<dbReference type="RefSeq" id="WP_067429468.1">
    <property type="nucleotide sequence ID" value="NZ_LN907827.1"/>
</dbReference>